<dbReference type="STRING" id="320771.Cflav_PD1606"/>
<organism evidence="2 3">
    <name type="scientific">Pedosphaera parvula (strain Ellin514)</name>
    <dbReference type="NCBI Taxonomy" id="320771"/>
    <lineage>
        <taxon>Bacteria</taxon>
        <taxon>Pseudomonadati</taxon>
        <taxon>Verrucomicrobiota</taxon>
        <taxon>Pedosphaerae</taxon>
        <taxon>Pedosphaerales</taxon>
        <taxon>Pedosphaeraceae</taxon>
        <taxon>Pedosphaera</taxon>
    </lineage>
</organism>
<comment type="caution">
    <text evidence="2">The sequence shown here is derived from an EMBL/GenBank/DDBJ whole genome shotgun (WGS) entry which is preliminary data.</text>
</comment>
<dbReference type="Proteomes" id="UP000003688">
    <property type="component" value="Unassembled WGS sequence"/>
</dbReference>
<gene>
    <name evidence="2" type="ORF">Cflav_PD1606</name>
</gene>
<dbReference type="RefSeq" id="WP_007416825.1">
    <property type="nucleotide sequence ID" value="NZ_ABOX02000032.1"/>
</dbReference>
<keyword evidence="3" id="KW-1185">Reference proteome</keyword>
<evidence type="ECO:0000313" key="3">
    <source>
        <dbReference type="Proteomes" id="UP000003688"/>
    </source>
</evidence>
<feature type="region of interest" description="Disordered" evidence="1">
    <location>
        <begin position="1"/>
        <end position="20"/>
    </location>
</feature>
<sequence>MKGFEPETFQPRELAEPGPAWKAAEAEGYDMSLIEENLRKTPEERIRAHSRALAMATALREAMEAQHGRD</sequence>
<protein>
    <submittedName>
        <fullName evidence="2">Uncharacterized protein</fullName>
    </submittedName>
</protein>
<name>B9XLY6_PEDPL</name>
<reference evidence="2 3" key="1">
    <citation type="journal article" date="2011" name="J. Bacteriol.">
        <title>Genome sequence of 'Pedosphaera parvula' Ellin514, an aerobic Verrucomicrobial isolate from pasture soil.</title>
        <authorList>
            <person name="Kant R."/>
            <person name="van Passel M.W."/>
            <person name="Sangwan P."/>
            <person name="Palva A."/>
            <person name="Lucas S."/>
            <person name="Copeland A."/>
            <person name="Lapidus A."/>
            <person name="Glavina Del Rio T."/>
            <person name="Dalin E."/>
            <person name="Tice H."/>
            <person name="Bruce D."/>
            <person name="Goodwin L."/>
            <person name="Pitluck S."/>
            <person name="Chertkov O."/>
            <person name="Larimer F.W."/>
            <person name="Land M.L."/>
            <person name="Hauser L."/>
            <person name="Brettin T.S."/>
            <person name="Detter J.C."/>
            <person name="Han S."/>
            <person name="de Vos W.M."/>
            <person name="Janssen P.H."/>
            <person name="Smidt H."/>
        </authorList>
    </citation>
    <scope>NUCLEOTIDE SEQUENCE [LARGE SCALE GENOMIC DNA]</scope>
    <source>
        <strain evidence="2 3">Ellin514</strain>
    </source>
</reference>
<dbReference type="EMBL" id="ABOX02000032">
    <property type="protein sequence ID" value="EEF59114.1"/>
    <property type="molecule type" value="Genomic_DNA"/>
</dbReference>
<evidence type="ECO:0000313" key="2">
    <source>
        <dbReference type="EMBL" id="EEF59114.1"/>
    </source>
</evidence>
<evidence type="ECO:0000256" key="1">
    <source>
        <dbReference type="SAM" id="MobiDB-lite"/>
    </source>
</evidence>
<dbReference type="AlphaFoldDB" id="B9XLY6"/>
<proteinExistence type="predicted"/>
<accession>B9XLY6</accession>